<protein>
    <submittedName>
        <fullName evidence="3">Uncharacterized protein</fullName>
    </submittedName>
</protein>
<keyword evidence="2" id="KW-0472">Membrane</keyword>
<feature type="coiled-coil region" evidence="1">
    <location>
        <begin position="41"/>
        <end position="75"/>
    </location>
</feature>
<name>A0ABY5NYZ3_9ENTE</name>
<keyword evidence="2" id="KW-0812">Transmembrane</keyword>
<organism evidence="3 4">
    <name type="scientific">Vagococcus luciliae</name>
    <dbReference type="NCBI Taxonomy" id="2920380"/>
    <lineage>
        <taxon>Bacteria</taxon>
        <taxon>Bacillati</taxon>
        <taxon>Bacillota</taxon>
        <taxon>Bacilli</taxon>
        <taxon>Lactobacillales</taxon>
        <taxon>Enterococcaceae</taxon>
        <taxon>Vagococcus</taxon>
    </lineage>
</organism>
<dbReference type="Proteomes" id="UP001058273">
    <property type="component" value="Chromosome"/>
</dbReference>
<keyword evidence="1" id="KW-0175">Coiled coil</keyword>
<sequence>MKEEKVFKYMSIILKVLCIWSLTIFALRILEYQEKNASKKLSDIRAQETEEISKYQELQNEIEELSDQNRTRNVMHGTDDLLYWYNEQTYNEFKNNIKEMKKNEKVYSALPKDTQIFKVMRDVLPEHEQIGGIQYQTYFTKDTSVTDDVISLHKSFGSKDGYDLFMFGPYALVLSFDDNSNKFNSEVLMTGIDDNLNISPKKYNINQIMMRGDE</sequence>
<feature type="transmembrane region" description="Helical" evidence="2">
    <location>
        <begin position="12"/>
        <end position="30"/>
    </location>
</feature>
<evidence type="ECO:0000256" key="1">
    <source>
        <dbReference type="SAM" id="Coils"/>
    </source>
</evidence>
<evidence type="ECO:0000256" key="2">
    <source>
        <dbReference type="SAM" id="Phobius"/>
    </source>
</evidence>
<accession>A0ABY5NYZ3</accession>
<reference evidence="3" key="1">
    <citation type="submission" date="2022-08" db="EMBL/GenBank/DDBJ databases">
        <title>Genome sequence of Vagococcus luciliae DSM 112651.</title>
        <authorList>
            <person name="Juan G."/>
            <person name="Anja P."/>
            <person name="Rolf D."/>
            <person name="Kampfer P."/>
            <person name="Vilcinskas A."/>
        </authorList>
    </citation>
    <scope>NUCLEOTIDE SEQUENCE</scope>
    <source>
        <strain evidence="3">G314FT</strain>
    </source>
</reference>
<keyword evidence="2" id="KW-1133">Transmembrane helix</keyword>
<dbReference type="RefSeq" id="WP_257702414.1">
    <property type="nucleotide sequence ID" value="NZ_CP102451.1"/>
</dbReference>
<evidence type="ECO:0000313" key="3">
    <source>
        <dbReference type="EMBL" id="UUV98879.1"/>
    </source>
</evidence>
<dbReference type="EMBL" id="CP102451">
    <property type="protein sequence ID" value="UUV98879.1"/>
    <property type="molecule type" value="Genomic_DNA"/>
</dbReference>
<keyword evidence="4" id="KW-1185">Reference proteome</keyword>
<evidence type="ECO:0000313" key="4">
    <source>
        <dbReference type="Proteomes" id="UP001058273"/>
    </source>
</evidence>
<proteinExistence type="predicted"/>
<gene>
    <name evidence="3" type="ORF">G314FT_10370</name>
</gene>
<reference evidence="3" key="2">
    <citation type="submission" date="2022-08" db="EMBL/GenBank/DDBJ databases">
        <authorList>
            <person name="Poehlein A."/>
            <person name="Guzman J."/>
            <person name="Daniel R."/>
            <person name="Vilcinskas A."/>
        </authorList>
    </citation>
    <scope>NUCLEOTIDE SEQUENCE</scope>
    <source>
        <strain evidence="3">G314FT</strain>
    </source>
</reference>